<dbReference type="Proteomes" id="UP000799755">
    <property type="component" value="Unassembled WGS sequence"/>
</dbReference>
<protein>
    <submittedName>
        <fullName evidence="1">Uncharacterized protein</fullName>
    </submittedName>
</protein>
<keyword evidence="2" id="KW-1185">Reference proteome</keyword>
<comment type="caution">
    <text evidence="1">The sequence shown here is derived from an EMBL/GenBank/DDBJ whole genome shotgun (WGS) entry which is preliminary data.</text>
</comment>
<reference evidence="1" key="1">
    <citation type="journal article" date="2020" name="Stud. Mycol.">
        <title>101 Dothideomycetes genomes: a test case for predicting lifestyles and emergence of pathogens.</title>
        <authorList>
            <person name="Haridas S."/>
            <person name="Albert R."/>
            <person name="Binder M."/>
            <person name="Bloem J."/>
            <person name="Labutti K."/>
            <person name="Salamov A."/>
            <person name="Andreopoulos B."/>
            <person name="Baker S."/>
            <person name="Barry K."/>
            <person name="Bills G."/>
            <person name="Bluhm B."/>
            <person name="Cannon C."/>
            <person name="Castanera R."/>
            <person name="Culley D."/>
            <person name="Daum C."/>
            <person name="Ezra D."/>
            <person name="Gonzalez J."/>
            <person name="Henrissat B."/>
            <person name="Kuo A."/>
            <person name="Liang C."/>
            <person name="Lipzen A."/>
            <person name="Lutzoni F."/>
            <person name="Magnuson J."/>
            <person name="Mondo S."/>
            <person name="Nolan M."/>
            <person name="Ohm R."/>
            <person name="Pangilinan J."/>
            <person name="Park H.-J."/>
            <person name="Ramirez L."/>
            <person name="Alfaro M."/>
            <person name="Sun H."/>
            <person name="Tritt A."/>
            <person name="Yoshinaga Y."/>
            <person name="Zwiers L.-H."/>
            <person name="Turgeon B."/>
            <person name="Goodwin S."/>
            <person name="Spatafora J."/>
            <person name="Crous P."/>
            <person name="Grigoriev I."/>
        </authorList>
    </citation>
    <scope>NUCLEOTIDE SEQUENCE</scope>
    <source>
        <strain evidence="1">ATCC 200398</strain>
    </source>
</reference>
<dbReference type="EMBL" id="MU003525">
    <property type="protein sequence ID" value="KAF2466385.1"/>
    <property type="molecule type" value="Genomic_DNA"/>
</dbReference>
<organism evidence="1 2">
    <name type="scientific">Lindgomyces ingoldianus</name>
    <dbReference type="NCBI Taxonomy" id="673940"/>
    <lineage>
        <taxon>Eukaryota</taxon>
        <taxon>Fungi</taxon>
        <taxon>Dikarya</taxon>
        <taxon>Ascomycota</taxon>
        <taxon>Pezizomycotina</taxon>
        <taxon>Dothideomycetes</taxon>
        <taxon>Pleosporomycetidae</taxon>
        <taxon>Pleosporales</taxon>
        <taxon>Lindgomycetaceae</taxon>
        <taxon>Lindgomyces</taxon>
    </lineage>
</organism>
<sequence>MIFTNTFTLLLALVPTTIFAAPTPTAPSLAHAIAKRHLSATALKALEEGSCDLSRAAMPTAPTPLPAPASGLTLSHVAIGRGTQNYTCPSNATSSAPIQVGAKAQLFNVTCSAVRAPAVLADVTTMALSYTVPTSELAEHMLSGHHEFTSEGIPLFYLNTDLHQYGQVQAKKNASSPAPANAAPGPNGLGSVPWLRLNAVTGDYKEVYRLNTAGGQAPKTCDGITGDFTVEYAAEYWFWR</sequence>
<gene>
    <name evidence="1" type="ORF">BDR25DRAFT_268889</name>
</gene>
<evidence type="ECO:0000313" key="2">
    <source>
        <dbReference type="Proteomes" id="UP000799755"/>
    </source>
</evidence>
<evidence type="ECO:0000313" key="1">
    <source>
        <dbReference type="EMBL" id="KAF2466385.1"/>
    </source>
</evidence>
<name>A0ACB6QJS1_9PLEO</name>
<proteinExistence type="predicted"/>
<accession>A0ACB6QJS1</accession>